<dbReference type="Proteomes" id="UP001224392">
    <property type="component" value="Unassembled WGS sequence"/>
</dbReference>
<dbReference type="InterPro" id="IPR016476">
    <property type="entry name" value="SH3_dom_pro"/>
</dbReference>
<proteinExistence type="predicted"/>
<organism evidence="10 11">
    <name type="scientific">Biformimicrobium ophioploci</name>
    <dbReference type="NCBI Taxonomy" id="3036711"/>
    <lineage>
        <taxon>Bacteria</taxon>
        <taxon>Pseudomonadati</taxon>
        <taxon>Pseudomonadota</taxon>
        <taxon>Gammaproteobacteria</taxon>
        <taxon>Cellvibrionales</taxon>
        <taxon>Microbulbiferaceae</taxon>
        <taxon>Biformimicrobium</taxon>
    </lineage>
</organism>
<feature type="domain" description="SH3b" evidence="9">
    <location>
        <begin position="26"/>
        <end position="93"/>
    </location>
</feature>
<dbReference type="RefSeq" id="WP_285764105.1">
    <property type="nucleotide sequence ID" value="NZ_BSYJ01000003.1"/>
</dbReference>
<evidence type="ECO:0000259" key="9">
    <source>
        <dbReference type="PROSITE" id="PS51781"/>
    </source>
</evidence>
<evidence type="ECO:0000256" key="2">
    <source>
        <dbReference type="ARBA" id="ARBA00022692"/>
    </source>
</evidence>
<keyword evidence="4 7" id="KW-1133">Transmembrane helix</keyword>
<name>A0ABQ6LZJ4_9GAMM</name>
<sequence>MKKHITKTIALFAPVFLLAPFEGHAAETRYITDQLHVPVRAGKGNEFRIVHRGLPSGTQMELLEDAPDEGWARIVTSGGTEGWVRRQYLVSEPVAQLKLAEAEARLQRFEKLQGNLGGEVRRLEDANNQLAAELETTRQTASTLDKQLRELRAISEDAVNLHKVHQDLLEKHELLKQKFVMSSAEVQRLEKADAHKWYAYGGLTLAGGFFLAVIAPLLMPRRKRRHSEWAN</sequence>
<evidence type="ECO:0000313" key="11">
    <source>
        <dbReference type="Proteomes" id="UP001224392"/>
    </source>
</evidence>
<evidence type="ECO:0000256" key="7">
    <source>
        <dbReference type="SAM" id="Phobius"/>
    </source>
</evidence>
<evidence type="ECO:0000256" key="8">
    <source>
        <dbReference type="SAM" id="SignalP"/>
    </source>
</evidence>
<feature type="transmembrane region" description="Helical" evidence="7">
    <location>
        <begin position="197"/>
        <end position="219"/>
    </location>
</feature>
<evidence type="ECO:0000256" key="1">
    <source>
        <dbReference type="ARBA" id="ARBA00004167"/>
    </source>
</evidence>
<keyword evidence="5 7" id="KW-0472">Membrane</keyword>
<accession>A0ABQ6LZJ4</accession>
<dbReference type="Pfam" id="PF08239">
    <property type="entry name" value="SH3_3"/>
    <property type="match status" value="1"/>
</dbReference>
<feature type="chain" id="PRO_5047403786" description="SH3b domain-containing protein" evidence="8">
    <location>
        <begin position="26"/>
        <end position="231"/>
    </location>
</feature>
<feature type="signal peptide" evidence="8">
    <location>
        <begin position="1"/>
        <end position="25"/>
    </location>
</feature>
<gene>
    <name evidence="10" type="ORF">MNKW57_18020</name>
</gene>
<dbReference type="EMBL" id="BSYJ01000003">
    <property type="protein sequence ID" value="GMG87481.1"/>
    <property type="molecule type" value="Genomic_DNA"/>
</dbReference>
<reference evidence="10 11" key="1">
    <citation type="submission" date="2023-04" db="EMBL/GenBank/DDBJ databases">
        <title>Marinobulbifer ophiurae gen. nov., sp. Nov., isolate from tissue of brittle star Ophioplocus japonicus.</title>
        <authorList>
            <person name="Kawano K."/>
            <person name="Sawayama S."/>
            <person name="Nakagawa S."/>
        </authorList>
    </citation>
    <scope>NUCLEOTIDE SEQUENCE [LARGE SCALE GENOMIC DNA]</scope>
    <source>
        <strain evidence="10 11">NKW57</strain>
    </source>
</reference>
<evidence type="ECO:0000256" key="6">
    <source>
        <dbReference type="SAM" id="Coils"/>
    </source>
</evidence>
<dbReference type="SMART" id="SM00287">
    <property type="entry name" value="SH3b"/>
    <property type="match status" value="1"/>
</dbReference>
<comment type="subcellular location">
    <subcellularLocation>
        <location evidence="1">Membrane</location>
        <topology evidence="1">Single-pass membrane protein</topology>
    </subcellularLocation>
</comment>
<evidence type="ECO:0000256" key="4">
    <source>
        <dbReference type="ARBA" id="ARBA00022989"/>
    </source>
</evidence>
<keyword evidence="3 8" id="KW-0732">Signal</keyword>
<dbReference type="Gene3D" id="2.30.30.40">
    <property type="entry name" value="SH3 Domains"/>
    <property type="match status" value="1"/>
</dbReference>
<protein>
    <recommendedName>
        <fullName evidence="9">SH3b domain-containing protein</fullName>
    </recommendedName>
</protein>
<dbReference type="PROSITE" id="PS51781">
    <property type="entry name" value="SH3B"/>
    <property type="match status" value="1"/>
</dbReference>
<evidence type="ECO:0000256" key="5">
    <source>
        <dbReference type="ARBA" id="ARBA00023136"/>
    </source>
</evidence>
<evidence type="ECO:0000256" key="3">
    <source>
        <dbReference type="ARBA" id="ARBA00022729"/>
    </source>
</evidence>
<dbReference type="NCBIfam" id="TIGR04211">
    <property type="entry name" value="SH3_and_anchor"/>
    <property type="match status" value="1"/>
</dbReference>
<keyword evidence="2 7" id="KW-0812">Transmembrane</keyword>
<keyword evidence="6" id="KW-0175">Coiled coil</keyword>
<keyword evidence="11" id="KW-1185">Reference proteome</keyword>
<dbReference type="InterPro" id="IPR003646">
    <property type="entry name" value="SH3-like_bac-type"/>
</dbReference>
<feature type="coiled-coil region" evidence="6">
    <location>
        <begin position="120"/>
        <end position="154"/>
    </location>
</feature>
<evidence type="ECO:0000313" key="10">
    <source>
        <dbReference type="EMBL" id="GMG87481.1"/>
    </source>
</evidence>
<comment type="caution">
    <text evidence="10">The sequence shown here is derived from an EMBL/GenBank/DDBJ whole genome shotgun (WGS) entry which is preliminary data.</text>
</comment>